<feature type="signal peptide" evidence="2">
    <location>
        <begin position="1"/>
        <end position="22"/>
    </location>
</feature>
<feature type="non-terminal residue" evidence="3">
    <location>
        <position position="64"/>
    </location>
</feature>
<dbReference type="Proteomes" id="UP000552709">
    <property type="component" value="Unassembled WGS sequence"/>
</dbReference>
<keyword evidence="2" id="KW-0732">Signal</keyword>
<proteinExistence type="predicted"/>
<reference evidence="3 4" key="1">
    <citation type="submission" date="2020-08" db="EMBL/GenBank/DDBJ databases">
        <title>Genomic Encyclopedia of Type Strains, Phase IV (KMG-IV): sequencing the most valuable type-strain genomes for metagenomic binning, comparative biology and taxonomic classification.</title>
        <authorList>
            <person name="Goeker M."/>
        </authorList>
    </citation>
    <scope>NUCLEOTIDE SEQUENCE [LARGE SCALE GENOMIC DNA]</scope>
    <source>
        <strain evidence="3 4">DSM 27939</strain>
    </source>
</reference>
<comment type="caution">
    <text evidence="3">The sequence shown here is derived from an EMBL/GenBank/DDBJ whole genome shotgun (WGS) entry which is preliminary data.</text>
</comment>
<evidence type="ECO:0000313" key="3">
    <source>
        <dbReference type="EMBL" id="MBB5366503.1"/>
    </source>
</evidence>
<dbReference type="EMBL" id="JACHFL010000060">
    <property type="protein sequence ID" value="MBB5366503.1"/>
    <property type="molecule type" value="Genomic_DNA"/>
</dbReference>
<feature type="chain" id="PRO_5031400828" evidence="2">
    <location>
        <begin position="23"/>
        <end position="64"/>
    </location>
</feature>
<evidence type="ECO:0000313" key="4">
    <source>
        <dbReference type="Proteomes" id="UP000552709"/>
    </source>
</evidence>
<feature type="compositionally biased region" description="Pro residues" evidence="1">
    <location>
        <begin position="31"/>
        <end position="57"/>
    </location>
</feature>
<feature type="region of interest" description="Disordered" evidence="1">
    <location>
        <begin position="26"/>
        <end position="64"/>
    </location>
</feature>
<dbReference type="PROSITE" id="PS51257">
    <property type="entry name" value="PROKAR_LIPOPROTEIN"/>
    <property type="match status" value="1"/>
</dbReference>
<evidence type="ECO:0000256" key="1">
    <source>
        <dbReference type="SAM" id="MobiDB-lite"/>
    </source>
</evidence>
<dbReference type="RefSeq" id="WP_221284568.1">
    <property type="nucleotide sequence ID" value="NZ_JACHFL010000060.1"/>
</dbReference>
<sequence length="64" mass="6458">MKAHTKKTGLIAALLLSVTLSACTETASTPLPTPPTSPVPGPTVPSDPTPPTTPSPSPTYGYIT</sequence>
<protein>
    <submittedName>
        <fullName evidence="3">Curli biogenesis system outer membrane secretion channel CsgG</fullName>
    </submittedName>
</protein>
<accession>A0A7W8K107</accession>
<name>A0A7W8K107_9DEIO</name>
<keyword evidence="4" id="KW-1185">Reference proteome</keyword>
<dbReference type="AlphaFoldDB" id="A0A7W8K107"/>
<organism evidence="3 4">
    <name type="scientific">Deinococcus humi</name>
    <dbReference type="NCBI Taxonomy" id="662880"/>
    <lineage>
        <taxon>Bacteria</taxon>
        <taxon>Thermotogati</taxon>
        <taxon>Deinococcota</taxon>
        <taxon>Deinococci</taxon>
        <taxon>Deinococcales</taxon>
        <taxon>Deinococcaceae</taxon>
        <taxon>Deinococcus</taxon>
    </lineage>
</organism>
<gene>
    <name evidence="3" type="ORF">HNQ08_005636</name>
</gene>
<evidence type="ECO:0000256" key="2">
    <source>
        <dbReference type="SAM" id="SignalP"/>
    </source>
</evidence>